<keyword evidence="1" id="KW-0614">Plasmid</keyword>
<proteinExistence type="predicted"/>
<evidence type="ECO:0000313" key="2">
    <source>
        <dbReference type="Proteomes" id="UP001061991"/>
    </source>
</evidence>
<keyword evidence="2" id="KW-1185">Reference proteome</keyword>
<dbReference type="Proteomes" id="UP001061991">
    <property type="component" value="Plasmid p_unnamed1"/>
</dbReference>
<evidence type="ECO:0000313" key="1">
    <source>
        <dbReference type="EMBL" id="UXN58627.1"/>
    </source>
</evidence>
<organism evidence="1 2">
    <name type="scientific">Phyllobacterium zundukense</name>
    <dbReference type="NCBI Taxonomy" id="1867719"/>
    <lineage>
        <taxon>Bacteria</taxon>
        <taxon>Pseudomonadati</taxon>
        <taxon>Pseudomonadota</taxon>
        <taxon>Alphaproteobacteria</taxon>
        <taxon>Hyphomicrobiales</taxon>
        <taxon>Phyllobacteriaceae</taxon>
        <taxon>Phyllobacterium</taxon>
    </lineage>
</organism>
<geneLocation type="plasmid" evidence="1 2">
    <name>p_unnamed1</name>
</geneLocation>
<reference evidence="1" key="1">
    <citation type="submission" date="2022-09" db="EMBL/GenBank/DDBJ databases">
        <title>Interaction between co-microsymbionts with complementary sets of symbiotic genes in legume-rhizobium systems.</title>
        <authorList>
            <person name="Safronova V."/>
            <person name="Sazanova A."/>
            <person name="Afonin A."/>
            <person name="Chirak E."/>
        </authorList>
    </citation>
    <scope>NUCLEOTIDE SEQUENCE</scope>
    <source>
        <strain evidence="1">A18/3m</strain>
    </source>
</reference>
<name>A0ACD4CYC1_9HYPH</name>
<protein>
    <submittedName>
        <fullName evidence="1">Uncharacterized protein</fullName>
    </submittedName>
</protein>
<gene>
    <name evidence="1" type="ORF">N8E88_11575</name>
</gene>
<dbReference type="EMBL" id="CP104972">
    <property type="protein sequence ID" value="UXN58627.1"/>
    <property type="molecule type" value="Genomic_DNA"/>
</dbReference>
<sequence>MPEMSSVVETVAVEVSTVIAKATEVMTAVRAVVPKDLMAATVAPAMTSMTAGHRFRRQAKCHCHAQSGYRHD</sequence>
<accession>A0ACD4CYC1</accession>